<evidence type="ECO:0000313" key="7">
    <source>
        <dbReference type="EMBL" id="EOA33799.1"/>
    </source>
</evidence>
<evidence type="ECO:0000313" key="8">
    <source>
        <dbReference type="Proteomes" id="UP000029121"/>
    </source>
</evidence>
<evidence type="ECO:0000256" key="1">
    <source>
        <dbReference type="ARBA" id="ARBA00022723"/>
    </source>
</evidence>
<evidence type="ECO:0000256" key="4">
    <source>
        <dbReference type="ARBA" id="ARBA00024004"/>
    </source>
</evidence>
<dbReference type="AlphaFoldDB" id="R0HVB8"/>
<dbReference type="SUPFAM" id="SSF49599">
    <property type="entry name" value="TRAF domain-like"/>
    <property type="match status" value="1"/>
</dbReference>
<dbReference type="Gene3D" id="3.30.40.10">
    <property type="entry name" value="Zinc/RING finger domain, C3HC4 (zinc finger)"/>
    <property type="match status" value="1"/>
</dbReference>
<sequence>CDCEKLSCSSGWKKRRYIYICPNAQHGCTKKFFRNGDVLYHEKECFFALCYCPAPKCNYMGVYNDLKTHYYTNHKDTMNEFVDVSSSGERIEKVLVIQMDRSGPLVAVQFIKEQEGFYLTVKSIAPSAPGVEECSYDISYSYGGKTMRHGSSEMKKVRKLCFKKPKRDFMLVPNFLIGQHCPTSDIEICIGKPKKDDEEEEADEEDVKV</sequence>
<reference evidence="8" key="1">
    <citation type="journal article" date="2013" name="Nat. Genet.">
        <title>The Capsella rubella genome and the genomic consequences of rapid mating system evolution.</title>
        <authorList>
            <person name="Slotte T."/>
            <person name="Hazzouri K.M."/>
            <person name="Agren J.A."/>
            <person name="Koenig D."/>
            <person name="Maumus F."/>
            <person name="Guo Y.L."/>
            <person name="Steige K."/>
            <person name="Platts A.E."/>
            <person name="Escobar J.S."/>
            <person name="Newman L.K."/>
            <person name="Wang W."/>
            <person name="Mandakova T."/>
            <person name="Vello E."/>
            <person name="Smith L.M."/>
            <person name="Henz S.R."/>
            <person name="Steffen J."/>
            <person name="Takuno S."/>
            <person name="Brandvain Y."/>
            <person name="Coop G."/>
            <person name="Andolfatto P."/>
            <person name="Hu T.T."/>
            <person name="Blanchette M."/>
            <person name="Clark R.M."/>
            <person name="Quesneville H."/>
            <person name="Nordborg M."/>
            <person name="Gaut B.S."/>
            <person name="Lysak M.A."/>
            <person name="Jenkins J."/>
            <person name="Grimwood J."/>
            <person name="Chapman J."/>
            <person name="Prochnik S."/>
            <person name="Shu S."/>
            <person name="Rokhsar D."/>
            <person name="Schmutz J."/>
            <person name="Weigel D."/>
            <person name="Wright S.I."/>
        </authorList>
    </citation>
    <scope>NUCLEOTIDE SEQUENCE [LARGE SCALE GENOMIC DNA]</scope>
    <source>
        <strain evidence="8">cv. Monte Gargano</strain>
    </source>
</reference>
<organism evidence="7 8">
    <name type="scientific">Capsella rubella</name>
    <dbReference type="NCBI Taxonomy" id="81985"/>
    <lineage>
        <taxon>Eukaryota</taxon>
        <taxon>Viridiplantae</taxon>
        <taxon>Streptophyta</taxon>
        <taxon>Embryophyta</taxon>
        <taxon>Tracheophyta</taxon>
        <taxon>Spermatophyta</taxon>
        <taxon>Magnoliopsida</taxon>
        <taxon>eudicotyledons</taxon>
        <taxon>Gunneridae</taxon>
        <taxon>Pentapetalae</taxon>
        <taxon>rosids</taxon>
        <taxon>malvids</taxon>
        <taxon>Brassicales</taxon>
        <taxon>Brassicaceae</taxon>
        <taxon>Camelineae</taxon>
        <taxon>Capsella</taxon>
    </lineage>
</organism>
<dbReference type="eggNOG" id="KOG3002">
    <property type="taxonomic scope" value="Eukaryota"/>
</dbReference>
<dbReference type="Proteomes" id="UP000029121">
    <property type="component" value="Unassembled WGS sequence"/>
</dbReference>
<evidence type="ECO:0000256" key="5">
    <source>
        <dbReference type="PROSITE-ProRule" id="PRU00455"/>
    </source>
</evidence>
<keyword evidence="3" id="KW-0862">Zinc</keyword>
<feature type="non-terminal residue" evidence="7">
    <location>
        <position position="1"/>
    </location>
</feature>
<proteinExistence type="predicted"/>
<evidence type="ECO:0000256" key="3">
    <source>
        <dbReference type="ARBA" id="ARBA00022833"/>
    </source>
</evidence>
<dbReference type="KEGG" id="crb:17894387"/>
<keyword evidence="2 5" id="KW-0863">Zinc-finger</keyword>
<keyword evidence="1" id="KW-0479">Metal-binding</keyword>
<dbReference type="InterPro" id="IPR013083">
    <property type="entry name" value="Znf_RING/FYVE/PHD"/>
</dbReference>
<dbReference type="EMBL" id="KB870806">
    <property type="protein sequence ID" value="EOA33799.1"/>
    <property type="molecule type" value="Genomic_DNA"/>
</dbReference>
<dbReference type="PANTHER" id="PTHR46632">
    <property type="entry name" value="E3 UBIQUITIN-PROTEIN LIGASE SINA-LIKE 4"/>
    <property type="match status" value="1"/>
</dbReference>
<evidence type="ECO:0000256" key="2">
    <source>
        <dbReference type="ARBA" id="ARBA00022771"/>
    </source>
</evidence>
<name>R0HVB8_9BRAS</name>
<dbReference type="InterPro" id="IPR044286">
    <property type="entry name" value="SINL_plant"/>
</dbReference>
<feature type="domain" description="SIAH-type" evidence="6">
    <location>
        <begin position="16"/>
        <end position="75"/>
    </location>
</feature>
<keyword evidence="8" id="KW-1185">Reference proteome</keyword>
<gene>
    <name evidence="7" type="ORF">CARUB_v10021269mg</name>
</gene>
<protein>
    <recommendedName>
        <fullName evidence="6">SIAH-type domain-containing protein</fullName>
    </recommendedName>
</protein>
<dbReference type="GO" id="GO:0008270">
    <property type="term" value="F:zinc ion binding"/>
    <property type="evidence" value="ECO:0007669"/>
    <property type="project" value="UniProtKB-KW"/>
</dbReference>
<dbReference type="PROSITE" id="PS51081">
    <property type="entry name" value="ZF_SIAH"/>
    <property type="match status" value="1"/>
</dbReference>
<dbReference type="PANTHER" id="PTHR46632:SF11">
    <property type="entry name" value="E3 UBIQUITIN-PROTEIN LIGASE SINA-LIKE 1-RELATED"/>
    <property type="match status" value="1"/>
</dbReference>
<accession>R0HVB8</accession>
<dbReference type="InterPro" id="IPR013010">
    <property type="entry name" value="Znf_SIAH"/>
</dbReference>
<comment type="function">
    <text evidence="4">E3 ubiquitin-protein ligase that mediates ubiquitination and subsequent proteasomal degradation of target proteins. E3 ubiquitin ligases accept ubiquitin from an E2 ubiquitin-conjugating enzyme in the form of a thioester and then directly transfers the ubiquitin to targeted substrates. It probably triggers the ubiquitin-mediated degradation of different substrates.</text>
</comment>
<evidence type="ECO:0000259" key="6">
    <source>
        <dbReference type="PROSITE" id="PS51081"/>
    </source>
</evidence>